<organism evidence="1 2">
    <name type="scientific">Gossypium darwinii</name>
    <name type="common">Darwin's cotton</name>
    <name type="synonym">Gossypium barbadense var. darwinii</name>
    <dbReference type="NCBI Taxonomy" id="34276"/>
    <lineage>
        <taxon>Eukaryota</taxon>
        <taxon>Viridiplantae</taxon>
        <taxon>Streptophyta</taxon>
        <taxon>Embryophyta</taxon>
        <taxon>Tracheophyta</taxon>
        <taxon>Spermatophyta</taxon>
        <taxon>Magnoliopsida</taxon>
        <taxon>eudicotyledons</taxon>
        <taxon>Gunneridae</taxon>
        <taxon>Pentapetalae</taxon>
        <taxon>rosids</taxon>
        <taxon>malvids</taxon>
        <taxon>Malvales</taxon>
        <taxon>Malvaceae</taxon>
        <taxon>Malvoideae</taxon>
        <taxon>Gossypium</taxon>
    </lineage>
</organism>
<dbReference type="Proteomes" id="UP000323506">
    <property type="component" value="Chromosome A07"/>
</dbReference>
<evidence type="ECO:0000313" key="2">
    <source>
        <dbReference type="Proteomes" id="UP000323506"/>
    </source>
</evidence>
<reference evidence="1 2" key="1">
    <citation type="submission" date="2019-06" db="EMBL/GenBank/DDBJ databases">
        <title>WGS assembly of Gossypium darwinii.</title>
        <authorList>
            <person name="Chen Z.J."/>
            <person name="Sreedasyam A."/>
            <person name="Ando A."/>
            <person name="Song Q."/>
            <person name="De L."/>
            <person name="Hulse-Kemp A."/>
            <person name="Ding M."/>
            <person name="Ye W."/>
            <person name="Kirkbride R."/>
            <person name="Jenkins J."/>
            <person name="Plott C."/>
            <person name="Lovell J."/>
            <person name="Lin Y.-M."/>
            <person name="Vaughn R."/>
            <person name="Liu B."/>
            <person name="Li W."/>
            <person name="Simpson S."/>
            <person name="Scheffler B."/>
            <person name="Saski C."/>
            <person name="Grover C."/>
            <person name="Hu G."/>
            <person name="Conover J."/>
            <person name="Carlson J."/>
            <person name="Shu S."/>
            <person name="Boston L."/>
            <person name="Williams M."/>
            <person name="Peterson D."/>
            <person name="Mcgee K."/>
            <person name="Jones D."/>
            <person name="Wendel J."/>
            <person name="Stelly D."/>
            <person name="Grimwood J."/>
            <person name="Schmutz J."/>
        </authorList>
    </citation>
    <scope>NUCLEOTIDE SEQUENCE [LARGE SCALE GENOMIC DNA]</scope>
    <source>
        <strain evidence="1">1808015.09</strain>
    </source>
</reference>
<dbReference type="AlphaFoldDB" id="A0A5D2FUN6"/>
<evidence type="ECO:0000313" key="1">
    <source>
        <dbReference type="EMBL" id="TYH08299.1"/>
    </source>
</evidence>
<keyword evidence="2" id="KW-1185">Reference proteome</keyword>
<proteinExistence type="predicted"/>
<name>A0A5D2FUN6_GOSDA</name>
<gene>
    <name evidence="1" type="ORF">ES288_A07G004100v1</name>
</gene>
<sequence length="62" mass="7217">MSRLTSTCKDYDTCIHEDQKRRIPKRETKLLLYLACPELVQEVTGREEIIPHPAVHNALRVT</sequence>
<dbReference type="EMBL" id="CM017694">
    <property type="protein sequence ID" value="TYH08299.1"/>
    <property type="molecule type" value="Genomic_DNA"/>
</dbReference>
<protein>
    <submittedName>
        <fullName evidence="1">Uncharacterized protein</fullName>
    </submittedName>
</protein>
<accession>A0A5D2FUN6</accession>